<feature type="transmembrane region" description="Helical" evidence="1">
    <location>
        <begin position="105"/>
        <end position="127"/>
    </location>
</feature>
<keyword evidence="1" id="KW-1133">Transmembrane helix</keyword>
<organism evidence="2 3">
    <name type="scientific">Microbacterium yannicii</name>
    <dbReference type="NCBI Taxonomy" id="671622"/>
    <lineage>
        <taxon>Bacteria</taxon>
        <taxon>Bacillati</taxon>
        <taxon>Actinomycetota</taxon>
        <taxon>Actinomycetes</taxon>
        <taxon>Micrococcales</taxon>
        <taxon>Microbacteriaceae</taxon>
        <taxon>Microbacterium</taxon>
    </lineage>
</organism>
<evidence type="ECO:0000313" key="2">
    <source>
        <dbReference type="EMBL" id="GAA5085546.1"/>
    </source>
</evidence>
<evidence type="ECO:0000313" key="3">
    <source>
        <dbReference type="Proteomes" id="UP001501407"/>
    </source>
</evidence>
<protein>
    <recommendedName>
        <fullName evidence="4">DUF624 domain-containing protein</fullName>
    </recommendedName>
</protein>
<evidence type="ECO:0000256" key="1">
    <source>
        <dbReference type="SAM" id="Phobius"/>
    </source>
</evidence>
<accession>A0ABP9LY16</accession>
<name>A0ABP9LY16_9MICO</name>
<feature type="transmembrane region" description="Helical" evidence="1">
    <location>
        <begin position="73"/>
        <end position="99"/>
    </location>
</feature>
<dbReference type="EMBL" id="BAABKZ010000001">
    <property type="protein sequence ID" value="GAA5085546.1"/>
    <property type="molecule type" value="Genomic_DNA"/>
</dbReference>
<feature type="transmembrane region" description="Helical" evidence="1">
    <location>
        <begin position="148"/>
        <end position="167"/>
    </location>
</feature>
<proteinExistence type="predicted"/>
<gene>
    <name evidence="2" type="ORF">GCM10025760_04510</name>
</gene>
<sequence length="201" mass="20697">MRSIARPDAHRTYRGRFVAFTDALLLGVLVLLGSLPVVTWFVAVAAGARLARLRETEDATVGWRTYWKAWRDAAASGFVGSFLVPVLVLGVLAADLFAVRAGLDAPATAAAAISAIVLATVALRTAAEWRVGIAWSEAVRAAVSRASTDLSGTALLATAVVGVALIVTWVPPVAIAAGGPLCVAAAAVRARAESRASADIP</sequence>
<comment type="caution">
    <text evidence="2">The sequence shown here is derived from an EMBL/GenBank/DDBJ whole genome shotgun (WGS) entry which is preliminary data.</text>
</comment>
<keyword evidence="3" id="KW-1185">Reference proteome</keyword>
<feature type="transmembrane region" description="Helical" evidence="1">
    <location>
        <begin position="23"/>
        <end position="46"/>
    </location>
</feature>
<reference evidence="3" key="1">
    <citation type="journal article" date="2019" name="Int. J. Syst. Evol. Microbiol.">
        <title>The Global Catalogue of Microorganisms (GCM) 10K type strain sequencing project: providing services to taxonomists for standard genome sequencing and annotation.</title>
        <authorList>
            <consortium name="The Broad Institute Genomics Platform"/>
            <consortium name="The Broad Institute Genome Sequencing Center for Infectious Disease"/>
            <person name="Wu L."/>
            <person name="Ma J."/>
        </authorList>
    </citation>
    <scope>NUCLEOTIDE SEQUENCE [LARGE SCALE GENOMIC DNA]</scope>
    <source>
        <strain evidence="3">JCM 18959</strain>
    </source>
</reference>
<evidence type="ECO:0008006" key="4">
    <source>
        <dbReference type="Google" id="ProtNLM"/>
    </source>
</evidence>
<keyword evidence="1" id="KW-0812">Transmembrane</keyword>
<dbReference type="Proteomes" id="UP001501407">
    <property type="component" value="Unassembled WGS sequence"/>
</dbReference>
<keyword evidence="1" id="KW-0472">Membrane</keyword>